<proteinExistence type="evidence at transcript level"/>
<protein>
    <submittedName>
        <fullName evidence="1">Uncharacterized protein</fullName>
    </submittedName>
</protein>
<reference evidence="1" key="1">
    <citation type="journal article" date="2009" name="PLoS Genet.">
        <title>Sequencing, mapping, and analysis of 27,455 maize full-length cDNAs.</title>
        <authorList>
            <person name="Soderlund C."/>
            <person name="Descour A."/>
            <person name="Kudrna D."/>
            <person name="Bomhoff M."/>
            <person name="Boyd L."/>
            <person name="Currie J."/>
            <person name="Angelova A."/>
            <person name="Collura K."/>
            <person name="Wissotski M."/>
            <person name="Ashley E."/>
            <person name="Morrow D."/>
            <person name="Fernandes J."/>
            <person name="Walbot V."/>
            <person name="Yu Y."/>
        </authorList>
    </citation>
    <scope>NUCLEOTIDE SEQUENCE</scope>
    <source>
        <strain evidence="1">B73</strain>
    </source>
</reference>
<dbReference type="EMBL" id="BT083930">
    <property type="protein sequence ID" value="ACR34283.1"/>
    <property type="molecule type" value="mRNA"/>
</dbReference>
<dbReference type="AlphaFoldDB" id="C4IZD3"/>
<accession>C4IZD3</accession>
<sequence>MSSFALCYDLSMSINMSQKNSKKRSIMLTLAFCKASMCCKFCFCSNEFFLSFPTFLFCFADRSFVPSGMLYLSIII</sequence>
<evidence type="ECO:0000313" key="1">
    <source>
        <dbReference type="EMBL" id="ACR34283.1"/>
    </source>
</evidence>
<name>C4IZD3_MAIZE</name>
<organism evidence="1">
    <name type="scientific">Zea mays</name>
    <name type="common">Maize</name>
    <dbReference type="NCBI Taxonomy" id="4577"/>
    <lineage>
        <taxon>Eukaryota</taxon>
        <taxon>Viridiplantae</taxon>
        <taxon>Streptophyta</taxon>
        <taxon>Embryophyta</taxon>
        <taxon>Tracheophyta</taxon>
        <taxon>Spermatophyta</taxon>
        <taxon>Magnoliopsida</taxon>
        <taxon>Liliopsida</taxon>
        <taxon>Poales</taxon>
        <taxon>Poaceae</taxon>
        <taxon>PACMAD clade</taxon>
        <taxon>Panicoideae</taxon>
        <taxon>Andropogonodae</taxon>
        <taxon>Andropogoneae</taxon>
        <taxon>Tripsacinae</taxon>
        <taxon>Zea</taxon>
    </lineage>
</organism>